<dbReference type="RefSeq" id="WP_045830615.1">
    <property type="nucleotide sequence ID" value="NZ_JZRB01000035.1"/>
</dbReference>
<dbReference type="InterPro" id="IPR036250">
    <property type="entry name" value="AcylCo_DH-like_C"/>
</dbReference>
<protein>
    <recommendedName>
        <fullName evidence="9">3-methylmercaptopropionyl-CoA dehydrogenase</fullName>
        <ecNumber evidence="8">1.3.99.41</ecNumber>
    </recommendedName>
</protein>
<feature type="domain" description="Acyl-CoA oxidase/dehydrogenase middle" evidence="12">
    <location>
        <begin position="165"/>
        <end position="273"/>
    </location>
</feature>
<dbReference type="InterPro" id="IPR013786">
    <property type="entry name" value="AcylCoA_DH/ox_N"/>
</dbReference>
<dbReference type="SUPFAM" id="SSF47203">
    <property type="entry name" value="Acyl-CoA dehydrogenase C-terminal domain-like"/>
    <property type="match status" value="1"/>
</dbReference>
<gene>
    <name evidence="15" type="ORF">VI08_16045</name>
</gene>
<comment type="similarity">
    <text evidence="2 10">Belongs to the acyl-CoA dehydrogenase family.</text>
</comment>
<proteinExistence type="inferred from homology"/>
<evidence type="ECO:0000259" key="14">
    <source>
        <dbReference type="Pfam" id="PF12806"/>
    </source>
</evidence>
<organism evidence="15 16">
    <name type="scientific">Luteibacter yeojuensis</name>
    <dbReference type="NCBI Taxonomy" id="345309"/>
    <lineage>
        <taxon>Bacteria</taxon>
        <taxon>Pseudomonadati</taxon>
        <taxon>Pseudomonadota</taxon>
        <taxon>Gammaproteobacteria</taxon>
        <taxon>Lysobacterales</taxon>
        <taxon>Rhodanobacteraceae</taxon>
        <taxon>Luteibacter</taxon>
    </lineage>
</organism>
<comment type="catalytic activity">
    <reaction evidence="6">
        <text>3-(methylsulfanyl)propanoyl-CoA + oxidized [electron-transfer flavoprotein] + H(+) = 3-(methylsulfanyl)acryloyl-CoA + reduced [electron-transfer flavoprotein]</text>
        <dbReference type="Rhea" id="RHEA:52612"/>
        <dbReference type="Rhea" id="RHEA-COMP:10685"/>
        <dbReference type="Rhea" id="RHEA-COMP:10686"/>
        <dbReference type="ChEBI" id="CHEBI:15378"/>
        <dbReference type="ChEBI" id="CHEBI:57692"/>
        <dbReference type="ChEBI" id="CHEBI:58307"/>
        <dbReference type="ChEBI" id="CHEBI:82815"/>
        <dbReference type="ChEBI" id="CHEBI:84994"/>
        <dbReference type="EC" id="1.3.99.41"/>
    </reaction>
    <physiologicalReaction direction="left-to-right" evidence="6">
        <dbReference type="Rhea" id="RHEA:52613"/>
    </physiologicalReaction>
</comment>
<dbReference type="InterPro" id="IPR009075">
    <property type="entry name" value="AcylCo_DH/oxidase_C"/>
</dbReference>
<dbReference type="SUPFAM" id="SSF56645">
    <property type="entry name" value="Acyl-CoA dehydrogenase NM domain-like"/>
    <property type="match status" value="1"/>
</dbReference>
<evidence type="ECO:0000256" key="8">
    <source>
        <dbReference type="ARBA" id="ARBA00066694"/>
    </source>
</evidence>
<dbReference type="InterPro" id="IPR046373">
    <property type="entry name" value="Acyl-CoA_Oxase/DH_mid-dom_sf"/>
</dbReference>
<dbReference type="PANTHER" id="PTHR42803">
    <property type="entry name" value="ACYL-COA DEHYDROGENASE"/>
    <property type="match status" value="1"/>
</dbReference>
<dbReference type="Pfam" id="PF02770">
    <property type="entry name" value="Acyl-CoA_dh_M"/>
    <property type="match status" value="1"/>
</dbReference>
<evidence type="ECO:0000256" key="10">
    <source>
        <dbReference type="RuleBase" id="RU362125"/>
    </source>
</evidence>
<feature type="domain" description="Acyl-CoA dehydrogenase/oxidase N-terminal" evidence="13">
    <location>
        <begin position="41"/>
        <end position="159"/>
    </location>
</feature>
<evidence type="ECO:0000256" key="2">
    <source>
        <dbReference type="ARBA" id="ARBA00009347"/>
    </source>
</evidence>
<dbReference type="Pfam" id="PF00441">
    <property type="entry name" value="Acyl-CoA_dh_1"/>
    <property type="match status" value="1"/>
</dbReference>
<dbReference type="Pfam" id="PF02771">
    <property type="entry name" value="Acyl-CoA_dh_N"/>
    <property type="match status" value="1"/>
</dbReference>
<evidence type="ECO:0000256" key="4">
    <source>
        <dbReference type="ARBA" id="ARBA00022827"/>
    </source>
</evidence>
<evidence type="ECO:0000313" key="16">
    <source>
        <dbReference type="Proteomes" id="UP000033651"/>
    </source>
</evidence>
<comment type="function">
    <text evidence="7">Involved in the assimilation of dimethylsulphoniopropionate (DMSP), an important compound in the fixation of carbon in marine phytoplankton, by mediating the conversion of 3-(methylthio)propanoyl-CoA (MMPA-CoA) to 3-(methylthio)acryloyl-CoA (MTA-CoA).</text>
</comment>
<dbReference type="InterPro" id="IPR006091">
    <property type="entry name" value="Acyl-CoA_Oxase/DH_mid-dom"/>
</dbReference>
<comment type="cofactor">
    <cofactor evidence="1 10">
        <name>FAD</name>
        <dbReference type="ChEBI" id="CHEBI:57692"/>
    </cofactor>
</comment>
<evidence type="ECO:0000256" key="9">
    <source>
        <dbReference type="ARBA" id="ARBA00069043"/>
    </source>
</evidence>
<dbReference type="GO" id="GO:0050660">
    <property type="term" value="F:flavin adenine dinucleotide binding"/>
    <property type="evidence" value="ECO:0007669"/>
    <property type="project" value="InterPro"/>
</dbReference>
<keyword evidence="3 10" id="KW-0285">Flavoprotein</keyword>
<evidence type="ECO:0000313" key="15">
    <source>
        <dbReference type="EMBL" id="KJV29711.1"/>
    </source>
</evidence>
<keyword evidence="5 10" id="KW-0560">Oxidoreductase</keyword>
<dbReference type="InterPro" id="IPR009100">
    <property type="entry name" value="AcylCoA_DH/oxidase_NM_dom_sf"/>
</dbReference>
<accession>A0A0F3KEX9</accession>
<keyword evidence="4 10" id="KW-0274">FAD</keyword>
<evidence type="ECO:0000259" key="12">
    <source>
        <dbReference type="Pfam" id="PF02770"/>
    </source>
</evidence>
<dbReference type="Proteomes" id="UP000033651">
    <property type="component" value="Unassembled WGS sequence"/>
</dbReference>
<evidence type="ECO:0000256" key="1">
    <source>
        <dbReference type="ARBA" id="ARBA00001974"/>
    </source>
</evidence>
<sequence length="592" mass="63194">MTIYKAPLNDMRFALYDVLGADAVLGRLEGGEAHTRELFDAVLDEAARFNEQVLAPLNASGDAEGCVYDKATASVTTPKGFKEAYRQYAEGGWAGLTADEKWGGQALPAVLGALVKEMIDSANLAWGIYPLLSHGATDALEHHGDAWQQETFLKPLVEGRWTGTMCLTEPQAGSDLGLLKTRAEPNGDGSYSVTGTKIFISAGEHDFAENIVHLVLARLPDAPAGSRGISMLVVPKFKVGADGSLGERNGAAAGAIEHKMGIKGSATCVMNFDGAQGWLIGPAHKGLMAMFTMMNAARLAVGIQGLAVSERALQNSLNYARERLQMRALSGAKLPEKPADPLTVHPDVRRMLLTQRAFVEGGRVLAAYAALQSDIEARSPDAAERKQAGELLSFLIPIAKGLLTEAAQECTKEALQIFGGHGFIAEHGMEQFVRDARIITLYEGTTQIQALDLLGRKIMQLQGAGLKLFLGEVAAFCQANAANDAVKAYILPLATAAKAWGELTQAIAAKAQANPEELGAAAVDYLYYAGYITLAYFLARSVAAAEGSRLLTGEGKQAKRDTANFYYARVLPRIHLHKAAIEAGVETLPEVL</sequence>
<evidence type="ECO:0000256" key="5">
    <source>
        <dbReference type="ARBA" id="ARBA00023002"/>
    </source>
</evidence>
<feature type="domain" description="Acetyl-CoA dehydrogenase-like C-terminal" evidence="14">
    <location>
        <begin position="469"/>
        <end position="588"/>
    </location>
</feature>
<dbReference type="Pfam" id="PF12806">
    <property type="entry name" value="Acyl-CoA_dh_C"/>
    <property type="match status" value="1"/>
</dbReference>
<feature type="domain" description="Acyl-CoA dehydrogenase/oxidase C-terminal" evidence="11">
    <location>
        <begin position="285"/>
        <end position="452"/>
    </location>
</feature>
<dbReference type="Gene3D" id="1.20.140.10">
    <property type="entry name" value="Butyryl-CoA Dehydrogenase, subunit A, domain 3"/>
    <property type="match status" value="1"/>
</dbReference>
<evidence type="ECO:0000256" key="3">
    <source>
        <dbReference type="ARBA" id="ARBA00022630"/>
    </source>
</evidence>
<dbReference type="PATRIC" id="fig|345309.4.peg.2819"/>
<dbReference type="PANTHER" id="PTHR42803:SF1">
    <property type="entry name" value="BROAD-SPECIFICITY LINEAR ACYL-COA DEHYDROGENASE FADE5"/>
    <property type="match status" value="1"/>
</dbReference>
<dbReference type="Gene3D" id="2.40.110.10">
    <property type="entry name" value="Butyryl-CoA Dehydrogenase, subunit A, domain 2"/>
    <property type="match status" value="1"/>
</dbReference>
<dbReference type="GO" id="GO:0016627">
    <property type="term" value="F:oxidoreductase activity, acting on the CH-CH group of donors"/>
    <property type="evidence" value="ECO:0007669"/>
    <property type="project" value="InterPro"/>
</dbReference>
<dbReference type="EMBL" id="JZRB01000035">
    <property type="protein sequence ID" value="KJV29711.1"/>
    <property type="molecule type" value="Genomic_DNA"/>
</dbReference>
<keyword evidence="16" id="KW-1185">Reference proteome</keyword>
<dbReference type="OrthoDB" id="9764895at2"/>
<dbReference type="InterPro" id="IPR052166">
    <property type="entry name" value="Diverse_Acyl-CoA_DH"/>
</dbReference>
<dbReference type="EC" id="1.3.99.41" evidence="8"/>
<evidence type="ECO:0000259" key="11">
    <source>
        <dbReference type="Pfam" id="PF00441"/>
    </source>
</evidence>
<dbReference type="InterPro" id="IPR037069">
    <property type="entry name" value="AcylCoA_DH/ox_N_sf"/>
</dbReference>
<evidence type="ECO:0000256" key="6">
    <source>
        <dbReference type="ARBA" id="ARBA00051388"/>
    </source>
</evidence>
<dbReference type="FunFam" id="2.40.110.10:FF:000031">
    <property type="entry name" value="Acyl-CoA dehydrogenase, putative"/>
    <property type="match status" value="1"/>
</dbReference>
<dbReference type="InterPro" id="IPR025878">
    <property type="entry name" value="Acyl-CoA_dh-like_C_dom"/>
</dbReference>
<dbReference type="AlphaFoldDB" id="A0A0F3KEX9"/>
<evidence type="ECO:0000259" key="13">
    <source>
        <dbReference type="Pfam" id="PF02771"/>
    </source>
</evidence>
<evidence type="ECO:0000256" key="7">
    <source>
        <dbReference type="ARBA" id="ARBA00058683"/>
    </source>
</evidence>
<reference evidence="15 16" key="1">
    <citation type="submission" date="2015-03" db="EMBL/GenBank/DDBJ databases">
        <title>Draft genome sequence of Luteibacter yeojuensis strain SU11.</title>
        <authorList>
            <person name="Sulaiman J."/>
            <person name="Priya K."/>
            <person name="Chan K.-G."/>
        </authorList>
    </citation>
    <scope>NUCLEOTIDE SEQUENCE [LARGE SCALE GENOMIC DNA]</scope>
    <source>
        <strain evidence="15 16">SU11</strain>
    </source>
</reference>
<comment type="caution">
    <text evidence="15">The sequence shown here is derived from an EMBL/GenBank/DDBJ whole genome shotgun (WGS) entry which is preliminary data.</text>
</comment>
<name>A0A0F3KEX9_9GAMM</name>
<dbReference type="Gene3D" id="1.10.540.10">
    <property type="entry name" value="Acyl-CoA dehydrogenase/oxidase, N-terminal domain"/>
    <property type="match status" value="1"/>
</dbReference>